<dbReference type="RefSeq" id="WP_153446564.1">
    <property type="nucleotide sequence ID" value="NZ_CP045699.1"/>
</dbReference>
<feature type="chain" id="PRO_5024288054" evidence="1">
    <location>
        <begin position="28"/>
        <end position="295"/>
    </location>
</feature>
<dbReference type="PANTHER" id="PTHR40590">
    <property type="entry name" value="CYTOPLASMIC PROTEIN-RELATED"/>
    <property type="match status" value="1"/>
</dbReference>
<sequence length="295" mass="33288">MNKWFKLPCYLLGCLLGSQVVSTQVQAEPLIWQATKGQQTLMMIGTVHIGQASMYPLPNQINQFLMHSDGLIVETDINQPMPQLDLSHAIASKNYLSSTQQRRLITITKQLNLDPDTLLNQPPWIAAISLENESYKTLKLQPELGVDNILMQQAHQQGIPLLSFETLAQQFHLLNNLPNDGKDLLTDTLENWDKGQEFYACMLDSWQAGDSAKLNQMLTATEWDDKTTHALLNDRNQRWVKQLIDPAFISPQGKYVIAVGTMHFIGQHSVVALLKQQGYQVQQVSHSTSTDCSFE</sequence>
<organism evidence="2 3">
    <name type="scientific">Vibrio algicola</name>
    <dbReference type="NCBI Taxonomy" id="2662262"/>
    <lineage>
        <taxon>Bacteria</taxon>
        <taxon>Pseudomonadati</taxon>
        <taxon>Pseudomonadota</taxon>
        <taxon>Gammaproteobacteria</taxon>
        <taxon>Vibrionales</taxon>
        <taxon>Vibrionaceae</taxon>
        <taxon>Vibrio</taxon>
    </lineage>
</organism>
<dbReference type="AlphaFoldDB" id="A0A5Q0TCM8"/>
<name>A0A5Q0TCM8_9VIBR</name>
<dbReference type="InterPro" id="IPR047111">
    <property type="entry name" value="YbaP-like"/>
</dbReference>
<dbReference type="Proteomes" id="UP000348942">
    <property type="component" value="Chromosome 1"/>
</dbReference>
<dbReference type="InterPro" id="IPR002816">
    <property type="entry name" value="TraB/PrgY/GumN_fam"/>
</dbReference>
<keyword evidence="3" id="KW-1185">Reference proteome</keyword>
<gene>
    <name evidence="2" type="ORF">GFB47_03430</name>
</gene>
<proteinExistence type="predicted"/>
<accession>A0A5Q0TCM8</accession>
<dbReference type="Pfam" id="PF01963">
    <property type="entry name" value="TraB_PrgY_gumN"/>
    <property type="match status" value="1"/>
</dbReference>
<keyword evidence="1" id="KW-0732">Signal</keyword>
<feature type="signal peptide" evidence="1">
    <location>
        <begin position="1"/>
        <end position="27"/>
    </location>
</feature>
<evidence type="ECO:0000313" key="2">
    <source>
        <dbReference type="EMBL" id="QGA64544.1"/>
    </source>
</evidence>
<evidence type="ECO:0000256" key="1">
    <source>
        <dbReference type="SAM" id="SignalP"/>
    </source>
</evidence>
<dbReference type="EMBL" id="CP045699">
    <property type="protein sequence ID" value="QGA64544.1"/>
    <property type="molecule type" value="Genomic_DNA"/>
</dbReference>
<protein>
    <submittedName>
        <fullName evidence="2">TraB/GumN family protein</fullName>
    </submittedName>
</protein>
<reference evidence="2 3" key="1">
    <citation type="submission" date="2019-10" db="EMBL/GenBank/DDBJ databases">
        <title>Vibrio sp. nov., isolated from Coralline algae surface.</title>
        <authorList>
            <person name="Geng Y."/>
            <person name="Zhang X."/>
        </authorList>
    </citation>
    <scope>NUCLEOTIDE SEQUENCE [LARGE SCALE GENOMIC DNA]</scope>
    <source>
        <strain evidence="2 3">SM1977</strain>
    </source>
</reference>
<evidence type="ECO:0000313" key="3">
    <source>
        <dbReference type="Proteomes" id="UP000348942"/>
    </source>
</evidence>
<dbReference type="CDD" id="cd14789">
    <property type="entry name" value="Tiki"/>
    <property type="match status" value="1"/>
</dbReference>
<dbReference type="PANTHER" id="PTHR40590:SF1">
    <property type="entry name" value="CYTOPLASMIC PROTEIN"/>
    <property type="match status" value="1"/>
</dbReference>